<sequence length="347" mass="39343">MKSHHGSTKSSRRILTMLQSLLLVIAFIHLITGQVLPRKSETDIEPPSYKVPSKYKSVEGYFQQTDDDIGDSDPQSIFNIKNFGLNSKYQWSDIPGILDDLNDGDDIYKLLFLARHGEGYHNIAPTLYSDQEWECTYQMQDGDASKGITWFDAELTDNGIAEIEKLASLWKSQINDQKTPIPSSFYVSPLSRTLHTYQLTWSSIVDSSSNPPTVKEYARETYGLGTESKRHPKSYITSNFPFAKFEDGFSEQDVLWVSNKHESKQHRNYRANLLLNDIFINDKNSIISITAHSGLIASILKVVDHQKYPLATGEVVPVLIKASNIKKFDMPDLDKAWKTLSDYCDSA</sequence>
<evidence type="ECO:0000313" key="1">
    <source>
        <dbReference type="EMBL" id="CAH6723984.1"/>
    </source>
</evidence>
<evidence type="ECO:0000313" key="2">
    <source>
        <dbReference type="Proteomes" id="UP001152531"/>
    </source>
</evidence>
<keyword evidence="2" id="KW-1185">Reference proteome</keyword>
<proteinExistence type="predicted"/>
<dbReference type="Proteomes" id="UP001152531">
    <property type="component" value="Unassembled WGS sequence"/>
</dbReference>
<protein>
    <submittedName>
        <fullName evidence="1">Phosphomutase-like protein 3</fullName>
    </submittedName>
</protein>
<dbReference type="EMBL" id="CALSDN010000025">
    <property type="protein sequence ID" value="CAH6723984.1"/>
    <property type="molecule type" value="Genomic_DNA"/>
</dbReference>
<gene>
    <name evidence="1" type="ORF">CLIB1444_25S00298</name>
</gene>
<comment type="caution">
    <text evidence="1">The sequence shown here is derived from an EMBL/GenBank/DDBJ whole genome shotgun (WGS) entry which is preliminary data.</text>
</comment>
<accession>A0ACA9YFW7</accession>
<reference evidence="1" key="1">
    <citation type="submission" date="2022-06" db="EMBL/GenBank/DDBJ databases">
        <authorList>
            <person name="Legras J.-L."/>
            <person name="Devillers H."/>
            <person name="Grondin C."/>
        </authorList>
    </citation>
    <scope>NUCLEOTIDE SEQUENCE</scope>
    <source>
        <strain evidence="1">CLIB 1444</strain>
    </source>
</reference>
<name>A0ACA9YFW7_9ASCO</name>
<organism evidence="1 2">
    <name type="scientific">[Candida] jaroonii</name>
    <dbReference type="NCBI Taxonomy" id="467808"/>
    <lineage>
        <taxon>Eukaryota</taxon>
        <taxon>Fungi</taxon>
        <taxon>Dikarya</taxon>
        <taxon>Ascomycota</taxon>
        <taxon>Saccharomycotina</taxon>
        <taxon>Pichiomycetes</taxon>
        <taxon>Debaryomycetaceae</taxon>
        <taxon>Yamadazyma</taxon>
    </lineage>
</organism>